<evidence type="ECO:0000256" key="3">
    <source>
        <dbReference type="ARBA" id="ARBA00022448"/>
    </source>
</evidence>
<evidence type="ECO:0000256" key="7">
    <source>
        <dbReference type="SAM" id="Phobius"/>
    </source>
</evidence>
<feature type="transmembrane region" description="Helical" evidence="7">
    <location>
        <begin position="359"/>
        <end position="380"/>
    </location>
</feature>
<keyword evidence="4 7" id="KW-0812">Transmembrane</keyword>
<keyword evidence="5 7" id="KW-1133">Transmembrane helix</keyword>
<feature type="transmembrane region" description="Helical" evidence="7">
    <location>
        <begin position="66"/>
        <end position="89"/>
    </location>
</feature>
<dbReference type="EMBL" id="JAESVA010000003">
    <property type="protein sequence ID" value="MCB8880502.1"/>
    <property type="molecule type" value="Genomic_DNA"/>
</dbReference>
<keyword evidence="10" id="KW-1185">Reference proteome</keyword>
<evidence type="ECO:0000256" key="1">
    <source>
        <dbReference type="ARBA" id="ARBA00004141"/>
    </source>
</evidence>
<dbReference type="PANTHER" id="PTHR23511">
    <property type="entry name" value="SYNAPTIC VESICLE GLYCOPROTEIN 2"/>
    <property type="match status" value="1"/>
</dbReference>
<protein>
    <submittedName>
        <fullName evidence="9">MFS transporter</fullName>
    </submittedName>
</protein>
<gene>
    <name evidence="9" type="ORF">ACELLULO517_09680</name>
</gene>
<evidence type="ECO:0000313" key="9">
    <source>
        <dbReference type="EMBL" id="MCB8880502.1"/>
    </source>
</evidence>
<accession>A0A964E3R4</accession>
<dbReference type="PROSITE" id="PS50850">
    <property type="entry name" value="MFS"/>
    <property type="match status" value="1"/>
</dbReference>
<evidence type="ECO:0000313" key="10">
    <source>
        <dbReference type="Proteomes" id="UP000721844"/>
    </source>
</evidence>
<dbReference type="Pfam" id="PF00083">
    <property type="entry name" value="Sugar_tr"/>
    <property type="match status" value="1"/>
</dbReference>
<feature type="transmembrane region" description="Helical" evidence="7">
    <location>
        <begin position="20"/>
        <end position="46"/>
    </location>
</feature>
<sequence>MNSAADIGARLDRLPGTRRIWTMVILLSLGGCFEYFDLFLTGYIAPGLVHAHIFTATTAGFFGNNGIASFVAAFFIGLFIGTLAFGFVADRFGRRRIFTISLIWYSLCTLIMAFQKDAAGINLWRLLSGIGIGVELVTIDSYISELMPKHLRGRAFVINAAIQFSILPIAAALAWWLVPQAPMGIDGWRWLVMIGAAGAVVVWFIRRPLPESPRWLAGRGKIAEADRIVALLEAEVPRAELAVVVPAPEETVTAKGRLREIWHRRYLARTVMLILFNVFQAVGYYGFANWVPTFLIQHGITITHSLEYTFLIAIAAPFAPLLFFGLADKVERKVLVIVSAAAVAVFGLCFSEARSPLAVVGFGVLVTMANNVLSFAFHSYQAELYPTRIRAVAVGFVYSWSRLSVIFMAFVIAFTLRGFGVSGVFMLIAGSMVVVIAATGLLGPRTRNRSLEEIAG</sequence>
<dbReference type="InterPro" id="IPR005829">
    <property type="entry name" value="Sugar_transporter_CS"/>
</dbReference>
<feature type="transmembrane region" description="Helical" evidence="7">
    <location>
        <begin position="419"/>
        <end position="442"/>
    </location>
</feature>
<feature type="transmembrane region" description="Helical" evidence="7">
    <location>
        <begin position="334"/>
        <end position="353"/>
    </location>
</feature>
<dbReference type="CDD" id="cd17316">
    <property type="entry name" value="MFS_SV2_like"/>
    <property type="match status" value="1"/>
</dbReference>
<dbReference type="InterPro" id="IPR005828">
    <property type="entry name" value="MFS_sugar_transport-like"/>
</dbReference>
<feature type="transmembrane region" description="Helical" evidence="7">
    <location>
        <begin position="155"/>
        <end position="176"/>
    </location>
</feature>
<feature type="transmembrane region" description="Helical" evidence="7">
    <location>
        <begin position="266"/>
        <end position="288"/>
    </location>
</feature>
<evidence type="ECO:0000256" key="2">
    <source>
        <dbReference type="ARBA" id="ARBA00010992"/>
    </source>
</evidence>
<feature type="transmembrane region" description="Helical" evidence="7">
    <location>
        <begin position="96"/>
        <end position="114"/>
    </location>
</feature>
<feature type="transmembrane region" description="Helical" evidence="7">
    <location>
        <begin position="188"/>
        <end position="205"/>
    </location>
</feature>
<keyword evidence="3" id="KW-0813">Transport</keyword>
<proteinExistence type="inferred from homology"/>
<dbReference type="InterPro" id="IPR036259">
    <property type="entry name" value="MFS_trans_sf"/>
</dbReference>
<dbReference type="RefSeq" id="WP_227307170.1">
    <property type="nucleotide sequence ID" value="NZ_JAESVA010000003.1"/>
</dbReference>
<reference evidence="9 10" key="1">
    <citation type="journal article" date="2021" name="Microorganisms">
        <title>Acidisoma silvae sp. nov. and Acidisomacellulosilytica sp. nov., Two Acidophilic Bacteria Isolated from Decaying Wood, Hydrolyzing Cellulose and Producing Poly-3-hydroxybutyrate.</title>
        <authorList>
            <person name="Mieszkin S."/>
            <person name="Pouder E."/>
            <person name="Uroz S."/>
            <person name="Simon-Colin C."/>
            <person name="Alain K."/>
        </authorList>
    </citation>
    <scope>NUCLEOTIDE SEQUENCE [LARGE SCALE GENOMIC DNA]</scope>
    <source>
        <strain evidence="9 10">HW T5.17</strain>
    </source>
</reference>
<organism evidence="9 10">
    <name type="scientific">Acidisoma cellulosilyticum</name>
    <dbReference type="NCBI Taxonomy" id="2802395"/>
    <lineage>
        <taxon>Bacteria</taxon>
        <taxon>Pseudomonadati</taxon>
        <taxon>Pseudomonadota</taxon>
        <taxon>Alphaproteobacteria</taxon>
        <taxon>Acetobacterales</taxon>
        <taxon>Acidocellaceae</taxon>
        <taxon>Acidisoma</taxon>
    </lineage>
</organism>
<feature type="transmembrane region" description="Helical" evidence="7">
    <location>
        <begin position="126"/>
        <end position="143"/>
    </location>
</feature>
<evidence type="ECO:0000256" key="4">
    <source>
        <dbReference type="ARBA" id="ARBA00022692"/>
    </source>
</evidence>
<keyword evidence="6 7" id="KW-0472">Membrane</keyword>
<evidence type="ECO:0000259" key="8">
    <source>
        <dbReference type="PROSITE" id="PS50850"/>
    </source>
</evidence>
<feature type="transmembrane region" description="Helical" evidence="7">
    <location>
        <begin position="392"/>
        <end position="413"/>
    </location>
</feature>
<dbReference type="SUPFAM" id="SSF103473">
    <property type="entry name" value="MFS general substrate transporter"/>
    <property type="match status" value="1"/>
</dbReference>
<comment type="subcellular location">
    <subcellularLocation>
        <location evidence="1">Membrane</location>
        <topology evidence="1">Multi-pass membrane protein</topology>
    </subcellularLocation>
</comment>
<comment type="similarity">
    <text evidence="2">Belongs to the major facilitator superfamily. Sugar transporter (TC 2.A.1.1) family.</text>
</comment>
<evidence type="ECO:0000256" key="6">
    <source>
        <dbReference type="ARBA" id="ARBA00023136"/>
    </source>
</evidence>
<dbReference type="Proteomes" id="UP000721844">
    <property type="component" value="Unassembled WGS sequence"/>
</dbReference>
<dbReference type="Gene3D" id="1.20.1250.20">
    <property type="entry name" value="MFS general substrate transporter like domains"/>
    <property type="match status" value="1"/>
</dbReference>
<evidence type="ECO:0000256" key="5">
    <source>
        <dbReference type="ARBA" id="ARBA00022989"/>
    </source>
</evidence>
<dbReference type="GO" id="GO:0022857">
    <property type="term" value="F:transmembrane transporter activity"/>
    <property type="evidence" value="ECO:0007669"/>
    <property type="project" value="InterPro"/>
</dbReference>
<feature type="transmembrane region" description="Helical" evidence="7">
    <location>
        <begin position="308"/>
        <end position="327"/>
    </location>
</feature>
<dbReference type="PROSITE" id="PS00217">
    <property type="entry name" value="SUGAR_TRANSPORT_2"/>
    <property type="match status" value="1"/>
</dbReference>
<dbReference type="AlphaFoldDB" id="A0A964E3R4"/>
<name>A0A964E3R4_9PROT</name>
<dbReference type="PANTHER" id="PTHR23511:SF34">
    <property type="entry name" value="SYNAPTIC VESICLE GLYCOPROTEIN 2"/>
    <property type="match status" value="1"/>
</dbReference>
<comment type="caution">
    <text evidence="9">The sequence shown here is derived from an EMBL/GenBank/DDBJ whole genome shotgun (WGS) entry which is preliminary data.</text>
</comment>
<feature type="domain" description="Major facilitator superfamily (MFS) profile" evidence="8">
    <location>
        <begin position="23"/>
        <end position="447"/>
    </location>
</feature>
<dbReference type="InterPro" id="IPR020846">
    <property type="entry name" value="MFS_dom"/>
</dbReference>
<dbReference type="GO" id="GO:0016020">
    <property type="term" value="C:membrane"/>
    <property type="evidence" value="ECO:0007669"/>
    <property type="project" value="UniProtKB-SubCell"/>
</dbReference>